<name>A0ABV5Y0B6_ARTRM</name>
<organism evidence="2 3">
    <name type="scientific">Arthrobacter ramosus</name>
    <dbReference type="NCBI Taxonomy" id="1672"/>
    <lineage>
        <taxon>Bacteria</taxon>
        <taxon>Bacillati</taxon>
        <taxon>Actinomycetota</taxon>
        <taxon>Actinomycetes</taxon>
        <taxon>Micrococcales</taxon>
        <taxon>Micrococcaceae</taxon>
        <taxon>Arthrobacter</taxon>
    </lineage>
</organism>
<dbReference type="InterPro" id="IPR058094">
    <property type="entry name" value="Ig-like_OmpL47-like"/>
</dbReference>
<comment type="caution">
    <text evidence="2">The sequence shown here is derived from an EMBL/GenBank/DDBJ whole genome shotgun (WGS) entry which is preliminary data.</text>
</comment>
<protein>
    <submittedName>
        <fullName evidence="2">OmpL47-type beta-barrel domain-containing protein</fullName>
    </submittedName>
</protein>
<dbReference type="EMBL" id="JBHMBC010000021">
    <property type="protein sequence ID" value="MFB9820427.1"/>
    <property type="molecule type" value="Genomic_DNA"/>
</dbReference>
<evidence type="ECO:0000313" key="2">
    <source>
        <dbReference type="EMBL" id="MFB9820427.1"/>
    </source>
</evidence>
<dbReference type="InterPro" id="IPR013783">
    <property type="entry name" value="Ig-like_fold"/>
</dbReference>
<reference evidence="2 3" key="1">
    <citation type="submission" date="2024-09" db="EMBL/GenBank/DDBJ databases">
        <authorList>
            <person name="Sun Q."/>
            <person name="Mori K."/>
        </authorList>
    </citation>
    <scope>NUCLEOTIDE SEQUENCE [LARGE SCALE GENOMIC DNA]</scope>
    <source>
        <strain evidence="2 3">JCM 1334</strain>
    </source>
</reference>
<dbReference type="NCBIfam" id="NF047446">
    <property type="entry name" value="barrel_OmpL47"/>
    <property type="match status" value="1"/>
</dbReference>
<accession>A0ABV5Y0B6</accession>
<gene>
    <name evidence="2" type="ORF">ACFFP1_13080</name>
</gene>
<sequence length="499" mass="49270">MSKPKHSAGRGHKRAFRSRVTWTLLAVLFISWGGPAANAFWQSLSSSNFGAAKADTMPQGGTPAGSLNGTNVTVNWAAVTTPTGHAVAGYTVARYSAPTGGTKIAAGGGCAGIVSGLSCVEQNLPGGTWYYTVTPVISLWTGAESARSTGVAIDTTPPTISVTSISPTPNGAGFNHTSPMTVNLSAVDNTGGSGVANIKYAVDGGSTVTVNAATAAVNVTGDGTHTVSYFATDVAGNASSPQAQTVKIDTTAPVVGVASISPTPNSLGYNRTSTVTVNLSATDVGGSGIASITYHVDSLTPVTVNAATAAVNVSGGDGTHTVFYSATDVAGNVTSQTQTVKIDTTAPTVSAVTMANGGTAKTADSGDTLTIVFSTDMDAHTLCNGWDSTSATQTASGTASISTGNVLTFSSPSCTAPALGSVSLGAAYNTGTSARSFTATMAWTQSTGDLVITFTSNGSGGTAGTGLSPASPVYTPAPGAADKAGNPVGTITAGGQSKF</sequence>
<dbReference type="Gene3D" id="3.30.1920.20">
    <property type="match status" value="1"/>
</dbReference>
<dbReference type="RefSeq" id="WP_234750841.1">
    <property type="nucleotide sequence ID" value="NZ_BAAAWN010000001.1"/>
</dbReference>
<evidence type="ECO:0000256" key="1">
    <source>
        <dbReference type="SAM" id="MobiDB-lite"/>
    </source>
</evidence>
<keyword evidence="3" id="KW-1185">Reference proteome</keyword>
<evidence type="ECO:0000313" key="3">
    <source>
        <dbReference type="Proteomes" id="UP001589702"/>
    </source>
</evidence>
<proteinExistence type="predicted"/>
<dbReference type="Gene3D" id="2.60.40.10">
    <property type="entry name" value="Immunoglobulins"/>
    <property type="match status" value="1"/>
</dbReference>
<feature type="region of interest" description="Disordered" evidence="1">
    <location>
        <begin position="478"/>
        <end position="499"/>
    </location>
</feature>
<dbReference type="Proteomes" id="UP001589702">
    <property type="component" value="Unassembled WGS sequence"/>
</dbReference>